<name>A0AAN9AGB6_HALRR</name>
<evidence type="ECO:0000313" key="3">
    <source>
        <dbReference type="Proteomes" id="UP001381693"/>
    </source>
</evidence>
<dbReference type="EMBL" id="JAXCGZ010000224">
    <property type="protein sequence ID" value="KAK7086381.1"/>
    <property type="molecule type" value="Genomic_DNA"/>
</dbReference>
<gene>
    <name evidence="2" type="ORF">SK128_012543</name>
</gene>
<accession>A0AAN9AGB6</accession>
<feature type="compositionally biased region" description="Polar residues" evidence="1">
    <location>
        <begin position="27"/>
        <end position="39"/>
    </location>
</feature>
<proteinExistence type="predicted"/>
<organism evidence="2 3">
    <name type="scientific">Halocaridina rubra</name>
    <name type="common">Hawaiian red shrimp</name>
    <dbReference type="NCBI Taxonomy" id="373956"/>
    <lineage>
        <taxon>Eukaryota</taxon>
        <taxon>Metazoa</taxon>
        <taxon>Ecdysozoa</taxon>
        <taxon>Arthropoda</taxon>
        <taxon>Crustacea</taxon>
        <taxon>Multicrustacea</taxon>
        <taxon>Malacostraca</taxon>
        <taxon>Eumalacostraca</taxon>
        <taxon>Eucarida</taxon>
        <taxon>Decapoda</taxon>
        <taxon>Pleocyemata</taxon>
        <taxon>Caridea</taxon>
        <taxon>Atyoidea</taxon>
        <taxon>Atyidae</taxon>
        <taxon>Halocaridina</taxon>
    </lineage>
</organism>
<sequence length="104" mass="11324">MMQVHPLRRFKTHSSKADNNGEAVAQSGPSTYENGNPNQAVIEGRQSRAMEGSSCPPSKGFKFPTLMGKKEFAPLSTGPYQGATWTGLDQGFNNTQKTNKENAF</sequence>
<dbReference type="AlphaFoldDB" id="A0AAN9AGB6"/>
<evidence type="ECO:0000256" key="1">
    <source>
        <dbReference type="SAM" id="MobiDB-lite"/>
    </source>
</evidence>
<feature type="compositionally biased region" description="Basic residues" evidence="1">
    <location>
        <begin position="1"/>
        <end position="14"/>
    </location>
</feature>
<comment type="caution">
    <text evidence="2">The sequence shown here is derived from an EMBL/GenBank/DDBJ whole genome shotgun (WGS) entry which is preliminary data.</text>
</comment>
<protein>
    <submittedName>
        <fullName evidence="2">Uncharacterized protein</fullName>
    </submittedName>
</protein>
<dbReference type="Proteomes" id="UP001381693">
    <property type="component" value="Unassembled WGS sequence"/>
</dbReference>
<reference evidence="2 3" key="1">
    <citation type="submission" date="2023-11" db="EMBL/GenBank/DDBJ databases">
        <title>Halocaridina rubra genome assembly.</title>
        <authorList>
            <person name="Smith C."/>
        </authorList>
    </citation>
    <scope>NUCLEOTIDE SEQUENCE [LARGE SCALE GENOMIC DNA]</scope>
    <source>
        <strain evidence="2">EP-1</strain>
        <tissue evidence="2">Whole</tissue>
    </source>
</reference>
<feature type="region of interest" description="Disordered" evidence="1">
    <location>
        <begin position="1"/>
        <end position="62"/>
    </location>
</feature>
<keyword evidence="3" id="KW-1185">Reference proteome</keyword>
<evidence type="ECO:0000313" key="2">
    <source>
        <dbReference type="EMBL" id="KAK7086381.1"/>
    </source>
</evidence>